<sequence>MKRTYQPKKRKRSKSHGFRKRMKTSAGRAVLARRRAKGRKKLTVSDEKKGKLLRKSR</sequence>
<keyword evidence="3 5" id="KW-0687">Ribonucleoprotein</keyword>
<evidence type="ECO:0000256" key="5">
    <source>
        <dbReference type="HAMAP-Rule" id="MF_00391"/>
    </source>
</evidence>
<dbReference type="InterPro" id="IPR000271">
    <property type="entry name" value="Ribosomal_bL34"/>
</dbReference>
<dbReference type="FunFam" id="1.10.287.3980:FF:000001">
    <property type="entry name" value="Mitochondrial ribosomal protein L34"/>
    <property type="match status" value="1"/>
</dbReference>
<reference evidence="7 8" key="1">
    <citation type="journal article" date="2016" name="Nat. Commun.">
        <title>Thousands of microbial genomes shed light on interconnected biogeochemical processes in an aquifer system.</title>
        <authorList>
            <person name="Anantharaman K."/>
            <person name="Brown C.T."/>
            <person name="Hug L.A."/>
            <person name="Sharon I."/>
            <person name="Castelle C.J."/>
            <person name="Probst A.J."/>
            <person name="Thomas B.C."/>
            <person name="Singh A."/>
            <person name="Wilkins M.J."/>
            <person name="Karaoz U."/>
            <person name="Brodie E.L."/>
            <person name="Williams K.H."/>
            <person name="Hubbard S.S."/>
            <person name="Banfield J.F."/>
        </authorList>
    </citation>
    <scope>NUCLEOTIDE SEQUENCE [LARGE SCALE GENOMIC DNA]</scope>
</reference>
<dbReference type="PANTHER" id="PTHR14503:SF4">
    <property type="entry name" value="LARGE RIBOSOMAL SUBUNIT PROTEIN BL34M"/>
    <property type="match status" value="1"/>
</dbReference>
<dbReference type="AlphaFoldDB" id="A0A1F6NVD3"/>
<evidence type="ECO:0000256" key="1">
    <source>
        <dbReference type="ARBA" id="ARBA00010111"/>
    </source>
</evidence>
<dbReference type="GO" id="GO:0003735">
    <property type="term" value="F:structural constituent of ribosome"/>
    <property type="evidence" value="ECO:0007669"/>
    <property type="project" value="InterPro"/>
</dbReference>
<dbReference type="HAMAP" id="MF_00391">
    <property type="entry name" value="Ribosomal_bL34"/>
    <property type="match status" value="1"/>
</dbReference>
<dbReference type="EMBL" id="MFQZ01000009">
    <property type="protein sequence ID" value="OGH87841.1"/>
    <property type="molecule type" value="Genomic_DNA"/>
</dbReference>
<gene>
    <name evidence="5" type="primary">rpmH</name>
    <name evidence="7" type="ORF">A3J93_05095</name>
</gene>
<comment type="similarity">
    <text evidence="1 5">Belongs to the bacterial ribosomal protein bL34 family.</text>
</comment>
<dbReference type="Gene3D" id="1.10.287.3980">
    <property type="match status" value="1"/>
</dbReference>
<proteinExistence type="inferred from homology"/>
<evidence type="ECO:0000256" key="3">
    <source>
        <dbReference type="ARBA" id="ARBA00023274"/>
    </source>
</evidence>
<dbReference type="GO" id="GO:1990904">
    <property type="term" value="C:ribonucleoprotein complex"/>
    <property type="evidence" value="ECO:0007669"/>
    <property type="project" value="UniProtKB-KW"/>
</dbReference>
<dbReference type="GO" id="GO:0005840">
    <property type="term" value="C:ribosome"/>
    <property type="evidence" value="ECO:0007669"/>
    <property type="project" value="UniProtKB-KW"/>
</dbReference>
<dbReference type="PANTHER" id="PTHR14503">
    <property type="entry name" value="MITOCHONDRIAL RIBOSOMAL PROTEIN 34 FAMILY MEMBER"/>
    <property type="match status" value="1"/>
</dbReference>
<evidence type="ECO:0000313" key="8">
    <source>
        <dbReference type="Proteomes" id="UP000177907"/>
    </source>
</evidence>
<feature type="compositionally biased region" description="Basic residues" evidence="6">
    <location>
        <begin position="31"/>
        <end position="42"/>
    </location>
</feature>
<keyword evidence="2 5" id="KW-0689">Ribosomal protein</keyword>
<dbReference type="GO" id="GO:0006412">
    <property type="term" value="P:translation"/>
    <property type="evidence" value="ECO:0007669"/>
    <property type="project" value="UniProtKB-UniRule"/>
</dbReference>
<feature type="compositionally biased region" description="Basic residues" evidence="6">
    <location>
        <begin position="1"/>
        <end position="23"/>
    </location>
</feature>
<dbReference type="STRING" id="1798704.A3J93_05095"/>
<evidence type="ECO:0000313" key="7">
    <source>
        <dbReference type="EMBL" id="OGH87841.1"/>
    </source>
</evidence>
<feature type="region of interest" description="Disordered" evidence="6">
    <location>
        <begin position="1"/>
        <end position="57"/>
    </location>
</feature>
<dbReference type="Proteomes" id="UP000177907">
    <property type="component" value="Unassembled WGS sequence"/>
</dbReference>
<evidence type="ECO:0000256" key="2">
    <source>
        <dbReference type="ARBA" id="ARBA00022980"/>
    </source>
</evidence>
<dbReference type="Pfam" id="PF00468">
    <property type="entry name" value="Ribosomal_L34"/>
    <property type="match status" value="1"/>
</dbReference>
<name>A0A1F6NVD3_9BACT</name>
<comment type="caution">
    <text evidence="7">The sequence shown here is derived from an EMBL/GenBank/DDBJ whole genome shotgun (WGS) entry which is preliminary data.</text>
</comment>
<dbReference type="NCBIfam" id="TIGR01030">
    <property type="entry name" value="rpmH_bact"/>
    <property type="match status" value="1"/>
</dbReference>
<dbReference type="InterPro" id="IPR020939">
    <property type="entry name" value="Ribosomal_bL34_CS"/>
</dbReference>
<accession>A0A1F6NVD3</accession>
<evidence type="ECO:0000256" key="4">
    <source>
        <dbReference type="ARBA" id="ARBA00035177"/>
    </source>
</evidence>
<dbReference type="PROSITE" id="PS00784">
    <property type="entry name" value="RIBOSOMAL_L34"/>
    <property type="match status" value="1"/>
</dbReference>
<organism evidence="7 8">
    <name type="scientific">Candidatus Magasanikbacteria bacterium RIFOXYC2_FULL_42_28</name>
    <dbReference type="NCBI Taxonomy" id="1798704"/>
    <lineage>
        <taxon>Bacteria</taxon>
        <taxon>Candidatus Magasanikiibacteriota</taxon>
    </lineage>
</organism>
<evidence type="ECO:0000256" key="6">
    <source>
        <dbReference type="SAM" id="MobiDB-lite"/>
    </source>
</evidence>
<protein>
    <recommendedName>
        <fullName evidence="4 5">Large ribosomal subunit protein bL34</fullName>
    </recommendedName>
</protein>